<sequence length="730" mass="83349">MKRISIIAFVLMGNLMFAQRDLTIQEATMGQYRSFYPKSIFNAQWQSNDKITHLNSEYTALTSRKSKDNWAPKELISLEDLKTAIKTRLPKASLDVTRFPNYTWKNDHILSFQISNKSQTYFLDYDINSKAIIRDMNIDVNAEDPIVSRNQDYIAWLKDNNIVVTNSKGQNIDITQDNTIDFLNGSKDTHRNEFGINQGMWWSPKQDQLLYYRKDQSMVSDYPLVDYSTRVATVKNIKYPMAGMANEQVTLVIHDINTGKKVTLQTGEPLDQFLTMVTWDPTGNYVYVGVLNRGQNHLKLNKYNAATGAFESTLLEEEANTYTEPSEGLLFNPKNDKEFVYMTELEGYRQAYLYNTDGKLLKKLGFKDVVVTDMLGFDTDAKHIYYIGTDNNGLDRMLYKVNLKKATTEKITTASGTHNIVLNPSKSIFLDQFSNVETPNKTSIVEVNSKEKSVSISEAENPYEDIIDMPKMELLTITAADGKTPLNARIIYPTNFDENKKYPVMLYVYGGPHAQLIQNNWLGGSSLFFQYMAQKGYIVFTVDNRGSAYRGKDFEHIIHRQLGQVEMADQLKGIDYLKSQNFVDSGKIGVYGWSFGGFMTTTLSIHHPEIFKVGVAGGPVMDWKYYEIMYGERYMDTPQENPEGYTKTSLVNKAVELENPLLIIHGAQDPVVVQQHSMAFVEACIKAGKQVDYFLYPTHEHNVIGTDRIHLNQKIADYFFLHLAPARESN</sequence>
<dbReference type="SUPFAM" id="SSF82171">
    <property type="entry name" value="DPP6 N-terminal domain-like"/>
    <property type="match status" value="1"/>
</dbReference>
<reference evidence="4" key="1">
    <citation type="submission" date="2016-10" db="EMBL/GenBank/DDBJ databases">
        <authorList>
            <person name="Varghese N."/>
            <person name="Submissions S."/>
        </authorList>
    </citation>
    <scope>NUCLEOTIDE SEQUENCE [LARGE SCALE GENOMIC DNA]</scope>
    <source>
        <strain evidence="4">DSM 26542</strain>
    </source>
</reference>
<proteinExistence type="predicted"/>
<dbReference type="Pfam" id="PF00326">
    <property type="entry name" value="Peptidase_S9"/>
    <property type="match status" value="1"/>
</dbReference>
<evidence type="ECO:0000259" key="1">
    <source>
        <dbReference type="Pfam" id="PF00326"/>
    </source>
</evidence>
<dbReference type="Proteomes" id="UP000243887">
    <property type="component" value="Unassembled WGS sequence"/>
</dbReference>
<dbReference type="InterPro" id="IPR002469">
    <property type="entry name" value="Peptidase_S9B_N"/>
</dbReference>
<dbReference type="Pfam" id="PF00930">
    <property type="entry name" value="DPPIV_N"/>
    <property type="match status" value="1"/>
</dbReference>
<dbReference type="Gene3D" id="2.140.10.30">
    <property type="entry name" value="Dipeptidylpeptidase IV, N-terminal domain"/>
    <property type="match status" value="1"/>
</dbReference>
<accession>A0A1I3R7Q2</accession>
<dbReference type="STRING" id="1150112.SAMN04487893_10792"/>
<evidence type="ECO:0000259" key="2">
    <source>
        <dbReference type="Pfam" id="PF00930"/>
    </source>
</evidence>
<feature type="domain" description="Dipeptidylpeptidase IV N-terminal" evidence="2">
    <location>
        <begin position="118"/>
        <end position="439"/>
    </location>
</feature>
<dbReference type="AlphaFoldDB" id="A0A1I3R7Q2"/>
<keyword evidence="4" id="KW-1185">Reference proteome</keyword>
<dbReference type="RefSeq" id="WP_090678903.1">
    <property type="nucleotide sequence ID" value="NZ_FORU01000007.1"/>
</dbReference>
<dbReference type="Gene3D" id="3.40.50.1820">
    <property type="entry name" value="alpha/beta hydrolase"/>
    <property type="match status" value="1"/>
</dbReference>
<gene>
    <name evidence="3" type="ORF">SAMN04487893_10792</name>
</gene>
<dbReference type="EMBL" id="FORU01000007">
    <property type="protein sequence ID" value="SFJ42664.1"/>
    <property type="molecule type" value="Genomic_DNA"/>
</dbReference>
<dbReference type="GO" id="GO:0008239">
    <property type="term" value="F:dipeptidyl-peptidase activity"/>
    <property type="evidence" value="ECO:0007669"/>
    <property type="project" value="TreeGrafter"/>
</dbReference>
<dbReference type="InterPro" id="IPR001375">
    <property type="entry name" value="Peptidase_S9_cat"/>
</dbReference>
<evidence type="ECO:0000313" key="4">
    <source>
        <dbReference type="Proteomes" id="UP000243887"/>
    </source>
</evidence>
<dbReference type="InterPro" id="IPR029058">
    <property type="entry name" value="AB_hydrolase_fold"/>
</dbReference>
<dbReference type="PANTHER" id="PTHR11731:SF193">
    <property type="entry name" value="DIPEPTIDYL PEPTIDASE 9"/>
    <property type="match status" value="1"/>
</dbReference>
<feature type="domain" description="Peptidase S9 prolyl oligopeptidase catalytic" evidence="1">
    <location>
        <begin position="529"/>
        <end position="722"/>
    </location>
</feature>
<evidence type="ECO:0000313" key="3">
    <source>
        <dbReference type="EMBL" id="SFJ42664.1"/>
    </source>
</evidence>
<protein>
    <submittedName>
        <fullName evidence="3">Dipeptidyl-peptidase-4</fullName>
    </submittedName>
</protein>
<name>A0A1I3R7Q2_9FLAO</name>
<dbReference type="SUPFAM" id="SSF53474">
    <property type="entry name" value="alpha/beta-Hydrolases"/>
    <property type="match status" value="1"/>
</dbReference>
<dbReference type="GO" id="GO:0006508">
    <property type="term" value="P:proteolysis"/>
    <property type="evidence" value="ECO:0007669"/>
    <property type="project" value="InterPro"/>
</dbReference>
<dbReference type="PANTHER" id="PTHR11731">
    <property type="entry name" value="PROTEASE FAMILY S9B,C DIPEPTIDYL-PEPTIDASE IV-RELATED"/>
    <property type="match status" value="1"/>
</dbReference>
<dbReference type="InterPro" id="IPR050278">
    <property type="entry name" value="Serine_Prot_S9B/DPPIV"/>
</dbReference>
<dbReference type="OrthoDB" id="9812921at2"/>
<organism evidence="3 4">
    <name type="scientific">Myroides guanonis</name>
    <dbReference type="NCBI Taxonomy" id="1150112"/>
    <lineage>
        <taxon>Bacteria</taxon>
        <taxon>Pseudomonadati</taxon>
        <taxon>Bacteroidota</taxon>
        <taxon>Flavobacteriia</taxon>
        <taxon>Flavobacteriales</taxon>
        <taxon>Flavobacteriaceae</taxon>
        <taxon>Myroides</taxon>
    </lineage>
</organism>
<dbReference type="GO" id="GO:0008236">
    <property type="term" value="F:serine-type peptidase activity"/>
    <property type="evidence" value="ECO:0007669"/>
    <property type="project" value="InterPro"/>
</dbReference>